<protein>
    <submittedName>
        <fullName evidence="1">Uncharacterized protein</fullName>
    </submittedName>
</protein>
<proteinExistence type="predicted"/>
<reference evidence="1" key="1">
    <citation type="submission" date="2020-11" db="EMBL/GenBank/DDBJ databases">
        <authorList>
            <person name="Tran Van P."/>
        </authorList>
    </citation>
    <scope>NUCLEOTIDE SEQUENCE</scope>
</reference>
<accession>A0A7R8W937</accession>
<name>A0A7R8W937_9CRUS</name>
<dbReference type="OrthoDB" id="430679at2759"/>
<dbReference type="EMBL" id="OB661071">
    <property type="protein sequence ID" value="CAD7227217.1"/>
    <property type="molecule type" value="Genomic_DNA"/>
</dbReference>
<gene>
    <name evidence="1" type="ORF">CTOB1V02_LOCUS5125</name>
</gene>
<organism evidence="1">
    <name type="scientific">Cyprideis torosa</name>
    <dbReference type="NCBI Taxonomy" id="163714"/>
    <lineage>
        <taxon>Eukaryota</taxon>
        <taxon>Metazoa</taxon>
        <taxon>Ecdysozoa</taxon>
        <taxon>Arthropoda</taxon>
        <taxon>Crustacea</taxon>
        <taxon>Oligostraca</taxon>
        <taxon>Ostracoda</taxon>
        <taxon>Podocopa</taxon>
        <taxon>Podocopida</taxon>
        <taxon>Cytherocopina</taxon>
        <taxon>Cytheroidea</taxon>
        <taxon>Cytherideidae</taxon>
        <taxon>Cyprideis</taxon>
    </lineage>
</organism>
<evidence type="ECO:0000313" key="1">
    <source>
        <dbReference type="EMBL" id="CAD7227217.1"/>
    </source>
</evidence>
<dbReference type="AlphaFoldDB" id="A0A7R8W937"/>
<sequence>MTSILEQFERASLQTHVTPAVASDLSSFSFAGYVPVRSDEDVPIFTRQKVDFSPSHPLTHMAVSNGHLLLAMGNKSLLKRVREYFIWARDVVRGLKGACPPLEEKLENMFQQMLSADASSDS</sequence>